<comment type="catalytic activity">
    <reaction evidence="2">
        <text>a monoacylglycerol + H2O = glycerol + a fatty acid + H(+)</text>
        <dbReference type="Rhea" id="RHEA:15245"/>
        <dbReference type="ChEBI" id="CHEBI:15377"/>
        <dbReference type="ChEBI" id="CHEBI:15378"/>
        <dbReference type="ChEBI" id="CHEBI:17408"/>
        <dbReference type="ChEBI" id="CHEBI:17754"/>
        <dbReference type="ChEBI" id="CHEBI:28868"/>
    </reaction>
</comment>
<feature type="region of interest" description="Disordered" evidence="3">
    <location>
        <begin position="1"/>
        <end position="20"/>
    </location>
</feature>
<feature type="domain" description="DDHD" evidence="4">
    <location>
        <begin position="560"/>
        <end position="758"/>
    </location>
</feature>
<dbReference type="GO" id="GO:0005737">
    <property type="term" value="C:cytoplasm"/>
    <property type="evidence" value="ECO:0007669"/>
    <property type="project" value="TreeGrafter"/>
</dbReference>
<keyword evidence="5" id="KW-0378">Hydrolase</keyword>
<evidence type="ECO:0000256" key="3">
    <source>
        <dbReference type="SAM" id="MobiDB-lite"/>
    </source>
</evidence>
<reference evidence="5 6" key="1">
    <citation type="submission" date="2018-10" db="EMBL/GenBank/DDBJ databases">
        <title>Complete genome sequence of Malassezia restricta CBS 7877.</title>
        <authorList>
            <person name="Morand S.C."/>
            <person name="Bertignac M."/>
            <person name="Iltis A."/>
            <person name="Kolder I."/>
            <person name="Pirovano W."/>
            <person name="Jourdain R."/>
            <person name="Clavaud C."/>
        </authorList>
    </citation>
    <scope>NUCLEOTIDE SEQUENCE [LARGE SCALE GENOMIC DNA]</scope>
    <source>
        <strain evidence="5 6">CBS 7877</strain>
    </source>
</reference>
<dbReference type="SMART" id="SM01127">
    <property type="entry name" value="DDHD"/>
    <property type="match status" value="1"/>
</dbReference>
<feature type="region of interest" description="Disordered" evidence="3">
    <location>
        <begin position="269"/>
        <end position="332"/>
    </location>
</feature>
<evidence type="ECO:0000256" key="1">
    <source>
        <dbReference type="ARBA" id="ARBA00047591"/>
    </source>
</evidence>
<feature type="region of interest" description="Disordered" evidence="3">
    <location>
        <begin position="346"/>
        <end position="377"/>
    </location>
</feature>
<feature type="region of interest" description="Disordered" evidence="3">
    <location>
        <begin position="85"/>
        <end position="118"/>
    </location>
</feature>
<dbReference type="EMBL" id="CP033149">
    <property type="protein sequence ID" value="AYO41917.1"/>
    <property type="molecule type" value="Genomic_DNA"/>
</dbReference>
<evidence type="ECO:0000256" key="2">
    <source>
        <dbReference type="ARBA" id="ARBA00048461"/>
    </source>
</evidence>
<gene>
    <name evidence="5" type="ORF">DNF11_0967</name>
</gene>
<dbReference type="GO" id="GO:0046872">
    <property type="term" value="F:metal ion binding"/>
    <property type="evidence" value="ECO:0007669"/>
    <property type="project" value="InterPro"/>
</dbReference>
<dbReference type="GO" id="GO:0047372">
    <property type="term" value="F:monoacylglycerol lipase activity"/>
    <property type="evidence" value="ECO:0007669"/>
    <property type="project" value="RHEA"/>
</dbReference>
<feature type="compositionally biased region" description="Low complexity" evidence="3">
    <location>
        <begin position="283"/>
        <end position="292"/>
    </location>
</feature>
<name>A0A3G2S7A0_MALR7</name>
<organism evidence="5 6">
    <name type="scientific">Malassezia restricta (strain ATCC 96810 / NBRC 103918 / CBS 7877)</name>
    <name type="common">Seborrheic dermatitis infection agent</name>
    <dbReference type="NCBI Taxonomy" id="425264"/>
    <lineage>
        <taxon>Eukaryota</taxon>
        <taxon>Fungi</taxon>
        <taxon>Dikarya</taxon>
        <taxon>Basidiomycota</taxon>
        <taxon>Ustilaginomycotina</taxon>
        <taxon>Malasseziomycetes</taxon>
        <taxon>Malasseziales</taxon>
        <taxon>Malasseziaceae</taxon>
        <taxon>Malassezia</taxon>
    </lineage>
</organism>
<comment type="catalytic activity">
    <reaction evidence="1">
        <text>a diacylglycerol + H2O = a monoacylglycerol + a fatty acid + H(+)</text>
        <dbReference type="Rhea" id="RHEA:32731"/>
        <dbReference type="ChEBI" id="CHEBI:15377"/>
        <dbReference type="ChEBI" id="CHEBI:15378"/>
        <dbReference type="ChEBI" id="CHEBI:17408"/>
        <dbReference type="ChEBI" id="CHEBI:18035"/>
        <dbReference type="ChEBI" id="CHEBI:28868"/>
    </reaction>
</comment>
<dbReference type="InterPro" id="IPR057826">
    <property type="entry name" value="WWE_C20G8.02"/>
</dbReference>
<dbReference type="Proteomes" id="UP000269793">
    <property type="component" value="Chromosome II"/>
</dbReference>
<dbReference type="PANTHER" id="PTHR23509">
    <property type="entry name" value="PA-PL1 PHOSPHOLIPASE FAMILY"/>
    <property type="match status" value="1"/>
</dbReference>
<dbReference type="PROSITE" id="PS51043">
    <property type="entry name" value="DDHD"/>
    <property type="match status" value="1"/>
</dbReference>
<dbReference type="SUPFAM" id="SSF53474">
    <property type="entry name" value="alpha/beta-Hydrolases"/>
    <property type="match status" value="1"/>
</dbReference>
<dbReference type="InterPro" id="IPR058055">
    <property type="entry name" value="PA-PLA1"/>
</dbReference>
<sequence length="783" mass="88828">MEAVVGTSPTKSPTEQKEPPVSAVWFHSHGRIWVPFPEDDIASLEETWGVVKDELARAAASRPVPENAQTQRGWLSTSFWGEQANEQDSVLPPRPPRPMPTEKQAVPTYRLTDPDEPEEQRRFRVPVLEDHLFDVDMERMIMYPALWAGYDQQVVRATWFYVASDGACSPIACNSPLEQDIILAYNTAQPWRLAQRLKGTLSKNRKADEPPVQYNLASVVGGAKIQFESAYSARVYAQNFGSKLFPFLREAVIVRGFDHARDISERYGSRLSSWQRRPEPASPRRTPSASPAMTAEDMNMKAESNTSAEEDSNPTGIISERTAPDPTVSPTPWVPLSEAFLSRAWPSKSPRMSPRVEDVDEQARPRDPFDDDFDMPSTSNRPPELLFCIHGIGQKLSEDYTSMHFVHDLDRLRNIMRSQSQNPELKCLLNGGRVKLIPICWRRTLEFDPEHGMYTLEDIGNATSIPTVRTFVNKVLLDIPFYFSKHHDMMERSVLLEMNRLYRLFVQRNPDFERQGGRVSILGHSLGSMLAADILKDQPTQVPPLCETATHDIHNTSRHLLFNVRHFFCIGSPLPLLFYMNGARLVARRRSEEDYEDATSDQVGQMGCLAVESIYNLYIATDPISFQMSATSDAPYARLVRPVHVPRDPALLPDALEEPRVNMGKLLKRVVDERQSQETPPLDAKQVPDTPRSRPIPLEEMERGERRFRALNPNGCIDYVMDVGYASSFSQYIDMLRSHVSYWTNKSLANFLLHQLLLNPDAERLHSTASIPDLSLDPTTESV</sequence>
<dbReference type="AlphaFoldDB" id="A0A3G2S7A0"/>
<evidence type="ECO:0000313" key="5">
    <source>
        <dbReference type="EMBL" id="AYO41917.1"/>
    </source>
</evidence>
<dbReference type="InterPro" id="IPR004177">
    <property type="entry name" value="DDHD_dom"/>
</dbReference>
<dbReference type="GO" id="GO:0120516">
    <property type="term" value="F:diacylglycerol lipase activity"/>
    <property type="evidence" value="ECO:0007669"/>
    <property type="project" value="RHEA"/>
</dbReference>
<dbReference type="STRING" id="425264.A0A3G2S7A0"/>
<dbReference type="GO" id="GO:0004620">
    <property type="term" value="F:phospholipase activity"/>
    <property type="evidence" value="ECO:0007669"/>
    <property type="project" value="TreeGrafter"/>
</dbReference>
<dbReference type="Pfam" id="PF23463">
    <property type="entry name" value="WWE_2"/>
    <property type="match status" value="1"/>
</dbReference>
<proteinExistence type="predicted"/>
<dbReference type="VEuPathDB" id="FungiDB:DNF11_0967"/>
<protein>
    <recommendedName>
        <fullName evidence="4">DDHD domain-containing protein</fullName>
    </recommendedName>
</protein>
<dbReference type="InterPro" id="IPR029058">
    <property type="entry name" value="AB_hydrolase_fold"/>
</dbReference>
<evidence type="ECO:0000313" key="6">
    <source>
        <dbReference type="Proteomes" id="UP000269793"/>
    </source>
</evidence>
<dbReference type="Pfam" id="PF02862">
    <property type="entry name" value="DDHD"/>
    <property type="match status" value="2"/>
</dbReference>
<feature type="region of interest" description="Disordered" evidence="3">
    <location>
        <begin position="672"/>
        <end position="696"/>
    </location>
</feature>
<evidence type="ECO:0000259" key="4">
    <source>
        <dbReference type="PROSITE" id="PS51043"/>
    </source>
</evidence>
<keyword evidence="6" id="KW-1185">Reference proteome</keyword>
<accession>A0A3G2S7A0</accession>
<dbReference type="PANTHER" id="PTHR23509:SF6">
    <property type="entry name" value="PHOSPHOLIPASE C1020.13C-RELATED"/>
    <property type="match status" value="1"/>
</dbReference>
<dbReference type="OrthoDB" id="69269at2759"/>
<feature type="compositionally biased region" description="Basic and acidic residues" evidence="3">
    <location>
        <begin position="354"/>
        <end position="368"/>
    </location>
</feature>